<dbReference type="InterPro" id="IPR003594">
    <property type="entry name" value="HATPase_dom"/>
</dbReference>
<feature type="modified residue" description="4-aspartylphosphate" evidence="6">
    <location>
        <position position="54"/>
    </location>
</feature>
<dbReference type="SMART" id="SM00448">
    <property type="entry name" value="REC"/>
    <property type="match status" value="1"/>
</dbReference>
<evidence type="ECO:0000256" key="5">
    <source>
        <dbReference type="ARBA" id="ARBA00023012"/>
    </source>
</evidence>
<dbReference type="EC" id="2.7.13.3" evidence="2"/>
<organism evidence="9 10">
    <name type="scientific">Floridaenema flaviceps BLCC-F50</name>
    <dbReference type="NCBI Taxonomy" id="3153642"/>
    <lineage>
        <taxon>Bacteria</taxon>
        <taxon>Bacillati</taxon>
        <taxon>Cyanobacteriota</taxon>
        <taxon>Cyanophyceae</taxon>
        <taxon>Oscillatoriophycideae</taxon>
        <taxon>Aerosakkonematales</taxon>
        <taxon>Aerosakkonemataceae</taxon>
        <taxon>Floridanema</taxon>
        <taxon>Floridanema flaviceps</taxon>
    </lineage>
</organism>
<dbReference type="InterPro" id="IPR011006">
    <property type="entry name" value="CheY-like_superfamily"/>
</dbReference>
<name>A0ABV4Y098_9CYAN</name>
<dbReference type="SMART" id="SM00387">
    <property type="entry name" value="HATPase_c"/>
    <property type="match status" value="1"/>
</dbReference>
<dbReference type="EMBL" id="JBHFNR010000251">
    <property type="protein sequence ID" value="MFB2897420.1"/>
    <property type="molecule type" value="Genomic_DNA"/>
</dbReference>
<sequence>MNNPSILIVDDEPANFDVIEAFLSSHKYDLHYVASGREAIALLDTFGPSLILLDVMMPGIDGREVCRQIKGIPKWQAVPIIMVTALNSKSDLADCLEAGADDFISKPINAIELRARVQSMLRIKQQYDNIETLSKIQKNTINILQNTLSEARKFLIYLELELSANRQQRLESARTQFSTAIVEATLRSHAQSFNRYQDLVFALTEAEIAISKQYLSIILHELVDNALKFSPPGTKIKLNSQVEGEKFNLFVQDLGSGMTEEQIAQINTFTQLEHSKSELQRINMGLKIVKKIVELAGGEFSITSVYQQGTTVNIKLPIAHSTSNQE</sequence>
<proteinExistence type="predicted"/>
<evidence type="ECO:0000256" key="2">
    <source>
        <dbReference type="ARBA" id="ARBA00012438"/>
    </source>
</evidence>
<feature type="domain" description="Histidine kinase" evidence="7">
    <location>
        <begin position="215"/>
        <end position="320"/>
    </location>
</feature>
<dbReference type="InterPro" id="IPR004358">
    <property type="entry name" value="Sig_transdc_His_kin-like_C"/>
</dbReference>
<dbReference type="RefSeq" id="WP_413267026.1">
    <property type="nucleotide sequence ID" value="NZ_JBHFNR010000251.1"/>
</dbReference>
<keyword evidence="5" id="KW-0902">Two-component regulatory system</keyword>
<keyword evidence="10" id="KW-1185">Reference proteome</keyword>
<evidence type="ECO:0000256" key="4">
    <source>
        <dbReference type="ARBA" id="ARBA00022777"/>
    </source>
</evidence>
<reference evidence="9 10" key="1">
    <citation type="submission" date="2024-09" db="EMBL/GenBank/DDBJ databases">
        <title>Floridaenema gen nov. (Aerosakkonemataceae, Aerosakkonematales ord. nov., Cyanobacteria) from benthic tropical and subtropical fresh waters, with the description of four new species.</title>
        <authorList>
            <person name="Moretto J.A."/>
            <person name="Berthold D.E."/>
            <person name="Lefler F.W."/>
            <person name="Huang I.-S."/>
            <person name="Laughinghouse H. IV."/>
        </authorList>
    </citation>
    <scope>NUCLEOTIDE SEQUENCE [LARGE SCALE GENOMIC DNA]</scope>
    <source>
        <strain evidence="9 10">BLCC-F50</strain>
    </source>
</reference>
<dbReference type="PROSITE" id="PS50109">
    <property type="entry name" value="HIS_KIN"/>
    <property type="match status" value="1"/>
</dbReference>
<evidence type="ECO:0000256" key="6">
    <source>
        <dbReference type="PROSITE-ProRule" id="PRU00169"/>
    </source>
</evidence>
<keyword evidence="3 6" id="KW-0597">Phosphoprotein</keyword>
<dbReference type="Proteomes" id="UP001576784">
    <property type="component" value="Unassembled WGS sequence"/>
</dbReference>
<dbReference type="Gene3D" id="3.30.565.10">
    <property type="entry name" value="Histidine kinase-like ATPase, C-terminal domain"/>
    <property type="match status" value="1"/>
</dbReference>
<dbReference type="PANTHER" id="PTHR43547">
    <property type="entry name" value="TWO-COMPONENT HISTIDINE KINASE"/>
    <property type="match status" value="1"/>
</dbReference>
<comment type="catalytic activity">
    <reaction evidence="1">
        <text>ATP + protein L-histidine = ADP + protein N-phospho-L-histidine.</text>
        <dbReference type="EC" id="2.7.13.3"/>
    </reaction>
</comment>
<dbReference type="InterPro" id="IPR001789">
    <property type="entry name" value="Sig_transdc_resp-reg_receiver"/>
</dbReference>
<dbReference type="Gene3D" id="3.40.50.2300">
    <property type="match status" value="1"/>
</dbReference>
<dbReference type="SUPFAM" id="SSF52172">
    <property type="entry name" value="CheY-like"/>
    <property type="match status" value="1"/>
</dbReference>
<evidence type="ECO:0000313" key="10">
    <source>
        <dbReference type="Proteomes" id="UP001576784"/>
    </source>
</evidence>
<keyword evidence="4" id="KW-0808">Transferase</keyword>
<evidence type="ECO:0000259" key="8">
    <source>
        <dbReference type="PROSITE" id="PS50110"/>
    </source>
</evidence>
<dbReference type="InterPro" id="IPR036890">
    <property type="entry name" value="HATPase_C_sf"/>
</dbReference>
<dbReference type="PROSITE" id="PS50110">
    <property type="entry name" value="RESPONSE_REGULATORY"/>
    <property type="match status" value="1"/>
</dbReference>
<comment type="caution">
    <text evidence="9">The sequence shown here is derived from an EMBL/GenBank/DDBJ whole genome shotgun (WGS) entry which is preliminary data.</text>
</comment>
<evidence type="ECO:0000313" key="9">
    <source>
        <dbReference type="EMBL" id="MFB2897420.1"/>
    </source>
</evidence>
<dbReference type="PANTHER" id="PTHR43547:SF2">
    <property type="entry name" value="HYBRID SIGNAL TRANSDUCTION HISTIDINE KINASE C"/>
    <property type="match status" value="1"/>
</dbReference>
<dbReference type="Pfam" id="PF00072">
    <property type="entry name" value="Response_reg"/>
    <property type="match status" value="1"/>
</dbReference>
<evidence type="ECO:0000256" key="1">
    <source>
        <dbReference type="ARBA" id="ARBA00000085"/>
    </source>
</evidence>
<evidence type="ECO:0000256" key="3">
    <source>
        <dbReference type="ARBA" id="ARBA00022553"/>
    </source>
</evidence>
<accession>A0ABV4Y098</accession>
<protein>
    <recommendedName>
        <fullName evidence="2">histidine kinase</fullName>
        <ecNumber evidence="2">2.7.13.3</ecNumber>
    </recommendedName>
</protein>
<keyword evidence="4" id="KW-0418">Kinase</keyword>
<dbReference type="SUPFAM" id="SSF55874">
    <property type="entry name" value="ATPase domain of HSP90 chaperone/DNA topoisomerase II/histidine kinase"/>
    <property type="match status" value="1"/>
</dbReference>
<dbReference type="PRINTS" id="PR00344">
    <property type="entry name" value="BCTRLSENSOR"/>
</dbReference>
<feature type="domain" description="Response regulatory" evidence="8">
    <location>
        <begin position="5"/>
        <end position="121"/>
    </location>
</feature>
<dbReference type="Pfam" id="PF02518">
    <property type="entry name" value="HATPase_c"/>
    <property type="match status" value="1"/>
</dbReference>
<gene>
    <name evidence="9" type="ORF">ACE1CI_31265</name>
</gene>
<dbReference type="InterPro" id="IPR005467">
    <property type="entry name" value="His_kinase_dom"/>
</dbReference>
<evidence type="ECO:0000259" key="7">
    <source>
        <dbReference type="PROSITE" id="PS50109"/>
    </source>
</evidence>